<accession>A0A8T1DEV1</accession>
<reference evidence="2" key="1">
    <citation type="submission" date="2018-10" db="EMBL/GenBank/DDBJ databases">
        <title>Effector identification in a new, highly contiguous assembly of the strawberry crown rot pathogen Phytophthora cactorum.</title>
        <authorList>
            <person name="Armitage A.D."/>
            <person name="Nellist C.F."/>
            <person name="Bates H."/>
            <person name="Vickerstaff R.J."/>
            <person name="Harrison R.J."/>
        </authorList>
    </citation>
    <scope>NUCLEOTIDE SEQUENCE</scope>
    <source>
        <strain evidence="1">15-7</strain>
        <strain evidence="2">4040</strain>
    </source>
</reference>
<dbReference type="AlphaFoldDB" id="A0A8T1DEV1"/>
<gene>
    <name evidence="1" type="ORF">PC113_g10398</name>
    <name evidence="2" type="ORF">PC117_g10676</name>
</gene>
<dbReference type="VEuPathDB" id="FungiDB:PC110_g13284"/>
<organism evidence="2 3">
    <name type="scientific">Phytophthora cactorum</name>
    <dbReference type="NCBI Taxonomy" id="29920"/>
    <lineage>
        <taxon>Eukaryota</taxon>
        <taxon>Sar</taxon>
        <taxon>Stramenopiles</taxon>
        <taxon>Oomycota</taxon>
        <taxon>Peronosporomycetes</taxon>
        <taxon>Peronosporales</taxon>
        <taxon>Peronosporaceae</taxon>
        <taxon>Phytophthora</taxon>
    </lineage>
</organism>
<proteinExistence type="predicted"/>
<dbReference type="EMBL" id="RCMG01000277">
    <property type="protein sequence ID" value="KAG2857766.1"/>
    <property type="molecule type" value="Genomic_DNA"/>
</dbReference>
<dbReference type="Proteomes" id="UP000736787">
    <property type="component" value="Unassembled WGS sequence"/>
</dbReference>
<evidence type="ECO:0000313" key="1">
    <source>
        <dbReference type="EMBL" id="KAG2857766.1"/>
    </source>
</evidence>
<dbReference type="Proteomes" id="UP000735874">
    <property type="component" value="Unassembled WGS sequence"/>
</dbReference>
<name>A0A8T1DEV1_9STRA</name>
<comment type="caution">
    <text evidence="2">The sequence shown here is derived from an EMBL/GenBank/DDBJ whole genome shotgun (WGS) entry which is preliminary data.</text>
</comment>
<protein>
    <submittedName>
        <fullName evidence="2">Uncharacterized protein</fullName>
    </submittedName>
</protein>
<dbReference type="EMBL" id="RCMK01000263">
    <property type="protein sequence ID" value="KAG2940107.1"/>
    <property type="molecule type" value="Genomic_DNA"/>
</dbReference>
<evidence type="ECO:0000313" key="3">
    <source>
        <dbReference type="Proteomes" id="UP000736787"/>
    </source>
</evidence>
<evidence type="ECO:0000313" key="2">
    <source>
        <dbReference type="EMBL" id="KAG2940107.1"/>
    </source>
</evidence>
<sequence length="169" mass="19756">MSRSTFFWTRDLASDFTNVLIRDNRLEPGFEDEDRVKTDFEYVTSYDQKVRRANGSSEKMEAFDELIDRLRWIFNAVAMTRNQSLLPLTGLKRLNECFSTLVRLCDNGDAPNLEGCIHLERLLVVMRQVMYLRIDYACVSKRTTDSLLGLFPHDKRTRFVYPDGCRHAS</sequence>